<gene>
    <name evidence="6" type="ORF">UFOPK1826_00938</name>
</gene>
<dbReference type="PANTHER" id="PTHR12001:SF85">
    <property type="entry name" value="SHORT CHAIN ISOPRENYL DIPHOSPHATE SYNTHASE"/>
    <property type="match status" value="1"/>
</dbReference>
<evidence type="ECO:0000256" key="3">
    <source>
        <dbReference type="ARBA" id="ARBA00022679"/>
    </source>
</evidence>
<accession>A0A6J6GUM4</accession>
<proteinExistence type="inferred from homology"/>
<evidence type="ECO:0000256" key="5">
    <source>
        <dbReference type="ARBA" id="ARBA00022842"/>
    </source>
</evidence>
<dbReference type="PROSITE" id="PS00723">
    <property type="entry name" value="POLYPRENYL_SYNTHASE_1"/>
    <property type="match status" value="1"/>
</dbReference>
<dbReference type="GO" id="GO:0008299">
    <property type="term" value="P:isoprenoid biosynthetic process"/>
    <property type="evidence" value="ECO:0007669"/>
    <property type="project" value="InterPro"/>
</dbReference>
<dbReference type="InterPro" id="IPR000092">
    <property type="entry name" value="Polyprenyl_synt"/>
</dbReference>
<evidence type="ECO:0000256" key="4">
    <source>
        <dbReference type="ARBA" id="ARBA00022723"/>
    </source>
</evidence>
<dbReference type="SUPFAM" id="SSF48576">
    <property type="entry name" value="Terpenoid synthases"/>
    <property type="match status" value="1"/>
</dbReference>
<reference evidence="6" key="1">
    <citation type="submission" date="2020-05" db="EMBL/GenBank/DDBJ databases">
        <authorList>
            <person name="Chiriac C."/>
            <person name="Salcher M."/>
            <person name="Ghai R."/>
            <person name="Kavagutti S V."/>
        </authorList>
    </citation>
    <scope>NUCLEOTIDE SEQUENCE</scope>
</reference>
<organism evidence="6">
    <name type="scientific">freshwater metagenome</name>
    <dbReference type="NCBI Taxonomy" id="449393"/>
    <lineage>
        <taxon>unclassified sequences</taxon>
        <taxon>metagenomes</taxon>
        <taxon>ecological metagenomes</taxon>
    </lineage>
</organism>
<dbReference type="Gene3D" id="1.10.600.10">
    <property type="entry name" value="Farnesyl Diphosphate Synthase"/>
    <property type="match status" value="1"/>
</dbReference>
<dbReference type="SFLD" id="SFLDS00005">
    <property type="entry name" value="Isoprenoid_Synthase_Type_I"/>
    <property type="match status" value="1"/>
</dbReference>
<protein>
    <submittedName>
        <fullName evidence="6">Unannotated protein</fullName>
    </submittedName>
</protein>
<evidence type="ECO:0000256" key="1">
    <source>
        <dbReference type="ARBA" id="ARBA00001946"/>
    </source>
</evidence>
<dbReference type="AlphaFoldDB" id="A0A6J6GUM4"/>
<dbReference type="CDD" id="cd00685">
    <property type="entry name" value="Trans_IPPS_HT"/>
    <property type="match status" value="1"/>
</dbReference>
<dbReference type="Pfam" id="PF00348">
    <property type="entry name" value="polyprenyl_synt"/>
    <property type="match status" value="1"/>
</dbReference>
<comment type="similarity">
    <text evidence="2">Belongs to the FPP/GGPP synthase family.</text>
</comment>
<dbReference type="InterPro" id="IPR033749">
    <property type="entry name" value="Polyprenyl_synt_CS"/>
</dbReference>
<evidence type="ECO:0000256" key="2">
    <source>
        <dbReference type="ARBA" id="ARBA00006706"/>
    </source>
</evidence>
<keyword evidence="3" id="KW-0808">Transferase</keyword>
<keyword evidence="5" id="KW-0460">Magnesium</keyword>
<dbReference type="GO" id="GO:0046872">
    <property type="term" value="F:metal ion binding"/>
    <property type="evidence" value="ECO:0007669"/>
    <property type="project" value="UniProtKB-KW"/>
</dbReference>
<dbReference type="EMBL" id="CAEZUN010000111">
    <property type="protein sequence ID" value="CAB4605017.1"/>
    <property type="molecule type" value="Genomic_DNA"/>
</dbReference>
<dbReference type="PANTHER" id="PTHR12001">
    <property type="entry name" value="GERANYLGERANYL PYROPHOSPHATE SYNTHASE"/>
    <property type="match status" value="1"/>
</dbReference>
<keyword evidence="4" id="KW-0479">Metal-binding</keyword>
<sequence>MMSSHPPSWLRDIASRVDARLGEFLNSETTRWKSLDADLALPLDEISRLVSAGGKRLRPAFCYLGFIGAGGDENSAKLVDAQAALELLHASALLHDDVIDGSQTRRGEPTSHARYTKTHKDNSWASDARRFGEGAAVLIGDLAFVYADQLIDVANNDVAKIWNEMRVELNIGQYLDLLGSAQRERRLVKAERVSRYKSGKYTIERPLHLGATLAAPALISKLLPALSKYGLPLGDAFQMRDDVLGAFDFADSDKSLTGKPVGDDLREGKPTPLLAMAFERADSAQRNVLDLVGSVDISDQDVSNIQEVIKQTGALVALEAKISALTAEAIAGVKQAPITQSARDSLIELAEFISQRTT</sequence>
<dbReference type="GO" id="GO:0004659">
    <property type="term" value="F:prenyltransferase activity"/>
    <property type="evidence" value="ECO:0007669"/>
    <property type="project" value="InterPro"/>
</dbReference>
<dbReference type="InterPro" id="IPR008949">
    <property type="entry name" value="Isoprenoid_synthase_dom_sf"/>
</dbReference>
<comment type="cofactor">
    <cofactor evidence="1">
        <name>Mg(2+)</name>
        <dbReference type="ChEBI" id="CHEBI:18420"/>
    </cofactor>
</comment>
<evidence type="ECO:0000313" key="6">
    <source>
        <dbReference type="EMBL" id="CAB4605017.1"/>
    </source>
</evidence>
<dbReference type="PROSITE" id="PS00444">
    <property type="entry name" value="POLYPRENYL_SYNTHASE_2"/>
    <property type="match status" value="1"/>
</dbReference>
<name>A0A6J6GUM4_9ZZZZ</name>